<dbReference type="PANTHER" id="PTHR10598:SF0">
    <property type="entry name" value="SET1_ASH2 HISTONE METHYLTRANSFERASE COMPLEX SUBUNIT ASH2"/>
    <property type="match status" value="1"/>
</dbReference>
<dbReference type="Gene3D" id="3.90.980.20">
    <property type="match status" value="1"/>
</dbReference>
<sequence>MDINALVTSPDVNPMSTRPSPPTTEMPTSPTPQVATTTIPTKIAPHCYCGHMATPHRQQPLPITCIHCQGRFHPLCIKSAKAFFGKLTAPLLGDDYFRFECSLCRAKAGIEPESTHDLDPMDRLQRLGLGWLDVVHITLYNLTARYYAQNANNGSPPELGTGQPLSQSAAPPFVDPTGRPFFHWKQDIAAFIQKHWGHFWIKPRSPTWQNSVSSALSVHSHGPATTAPPGPGGKTGPSMQHASSLLDVRFESGKLLTEQTGLWALIQPTTLPQRYDLNDSSLFAHYQTIDALLPKVGDRKARQISCDIVQGDAKLVSLVADALPSDRVKRAKTHQSESPLGLGLAGLGPPILTGKRSTFVRFGRGKFDKRPAISMWPDIENPNGPVLLSTETTNTAPQVRVSSDGQTVTNDKGYRMCKATHGVTVGAWYYETTVASGPDRGSARIGWSQISGDLQGPCGLDHYSYSLRNQPATRFHASHGHSYGESLGEDDVLGCLLCIPALTLEQQTDLERRRFILVRDKRYTPFNYILPTDGVQLPDGQPEPMPRLDQSCIVYFKNGQCLGPAFTNLYLGKYYPAVSCFMGAQVHANFGPDFKYPPPAEWNGIPVLPMSECAAESYMDDYPTQ</sequence>
<organism evidence="6 7">
    <name type="scientific">Dimargaris verticillata</name>
    <dbReference type="NCBI Taxonomy" id="2761393"/>
    <lineage>
        <taxon>Eukaryota</taxon>
        <taxon>Fungi</taxon>
        <taxon>Fungi incertae sedis</taxon>
        <taxon>Zoopagomycota</taxon>
        <taxon>Kickxellomycotina</taxon>
        <taxon>Dimargaritomycetes</taxon>
        <taxon>Dimargaritales</taxon>
        <taxon>Dimargaritaceae</taxon>
        <taxon>Dimargaris</taxon>
    </lineage>
</organism>
<dbReference type="GO" id="GO:0000976">
    <property type="term" value="F:transcription cis-regulatory region binding"/>
    <property type="evidence" value="ECO:0007669"/>
    <property type="project" value="TreeGrafter"/>
</dbReference>
<dbReference type="Pfam" id="PF00622">
    <property type="entry name" value="SPRY"/>
    <property type="match status" value="1"/>
</dbReference>
<accession>A0A9W8ECN6</accession>
<dbReference type="SMART" id="SM00449">
    <property type="entry name" value="SPRY"/>
    <property type="match status" value="1"/>
</dbReference>
<dbReference type="InterPro" id="IPR037353">
    <property type="entry name" value="ASH2"/>
</dbReference>
<evidence type="ECO:0000313" key="6">
    <source>
        <dbReference type="EMBL" id="KAJ1979750.1"/>
    </source>
</evidence>
<evidence type="ECO:0000256" key="4">
    <source>
        <dbReference type="SAM" id="MobiDB-lite"/>
    </source>
</evidence>
<evidence type="ECO:0000256" key="1">
    <source>
        <dbReference type="ARBA" id="ARBA00004123"/>
    </source>
</evidence>
<keyword evidence="7" id="KW-1185">Reference proteome</keyword>
<comment type="caution">
    <text evidence="6">The sequence shown here is derived from an EMBL/GenBank/DDBJ whole genome shotgun (WGS) entry which is preliminary data.</text>
</comment>
<evidence type="ECO:0000256" key="3">
    <source>
        <dbReference type="ARBA" id="ARBA00038149"/>
    </source>
</evidence>
<dbReference type="SUPFAM" id="SSF49899">
    <property type="entry name" value="Concanavalin A-like lectins/glucanases"/>
    <property type="match status" value="1"/>
</dbReference>
<feature type="region of interest" description="Disordered" evidence="4">
    <location>
        <begin position="1"/>
        <end position="36"/>
    </location>
</feature>
<feature type="domain" description="B30.2/SPRY" evidence="5">
    <location>
        <begin position="368"/>
        <end position="544"/>
    </location>
</feature>
<feature type="region of interest" description="Disordered" evidence="4">
    <location>
        <begin position="212"/>
        <end position="241"/>
    </location>
</feature>
<evidence type="ECO:0000313" key="7">
    <source>
        <dbReference type="Proteomes" id="UP001151582"/>
    </source>
</evidence>
<dbReference type="PROSITE" id="PS50188">
    <property type="entry name" value="B302_SPRY"/>
    <property type="match status" value="1"/>
</dbReference>
<feature type="compositionally biased region" description="Polar residues" evidence="4">
    <location>
        <begin position="1"/>
        <end position="11"/>
    </location>
</feature>
<gene>
    <name evidence="6" type="primary">ASH2_1</name>
    <name evidence="6" type="ORF">H4R34_002703</name>
</gene>
<comment type="similarity">
    <text evidence="3">Belongs to the cclA family.</text>
</comment>
<dbReference type="Proteomes" id="UP001151582">
    <property type="component" value="Unassembled WGS sequence"/>
</dbReference>
<dbReference type="AlphaFoldDB" id="A0A9W8ECN6"/>
<dbReference type="GO" id="GO:0048188">
    <property type="term" value="C:Set1C/COMPASS complex"/>
    <property type="evidence" value="ECO:0007669"/>
    <property type="project" value="InterPro"/>
</dbReference>
<proteinExistence type="inferred from homology"/>
<reference evidence="6" key="1">
    <citation type="submission" date="2022-07" db="EMBL/GenBank/DDBJ databases">
        <title>Phylogenomic reconstructions and comparative analyses of Kickxellomycotina fungi.</title>
        <authorList>
            <person name="Reynolds N.K."/>
            <person name="Stajich J.E."/>
            <person name="Barry K."/>
            <person name="Grigoriev I.V."/>
            <person name="Crous P."/>
            <person name="Smith M.E."/>
        </authorList>
    </citation>
    <scope>NUCLEOTIDE SEQUENCE</scope>
    <source>
        <strain evidence="6">RSA 567</strain>
    </source>
</reference>
<dbReference type="InterPro" id="IPR003877">
    <property type="entry name" value="SPRY_dom"/>
</dbReference>
<dbReference type="CDD" id="cd12872">
    <property type="entry name" value="SPRY_Ash2"/>
    <property type="match status" value="1"/>
</dbReference>
<dbReference type="EMBL" id="JANBQB010000203">
    <property type="protein sequence ID" value="KAJ1979750.1"/>
    <property type="molecule type" value="Genomic_DNA"/>
</dbReference>
<dbReference type="InterPro" id="IPR043136">
    <property type="entry name" value="B30.2/SPRY_sf"/>
</dbReference>
<dbReference type="PANTHER" id="PTHR10598">
    <property type="entry name" value="SET1/ASH2 HISTONE METHYLTRANSFERASE COMPLEX SUBUNIT ASH2"/>
    <property type="match status" value="1"/>
</dbReference>
<dbReference type="OrthoDB" id="21243at2759"/>
<keyword evidence="2" id="KW-0539">Nucleus</keyword>
<dbReference type="Gene3D" id="2.60.120.920">
    <property type="match status" value="1"/>
</dbReference>
<evidence type="ECO:0000256" key="2">
    <source>
        <dbReference type="ARBA" id="ARBA00023242"/>
    </source>
</evidence>
<dbReference type="InterPro" id="IPR013320">
    <property type="entry name" value="ConA-like_dom_sf"/>
</dbReference>
<name>A0A9W8ECN6_9FUNG</name>
<dbReference type="InterPro" id="IPR001870">
    <property type="entry name" value="B30.2/SPRY"/>
</dbReference>
<protein>
    <submittedName>
        <fullName evidence="6">Transcription factor, contains a PHD finger motif</fullName>
    </submittedName>
</protein>
<evidence type="ECO:0000259" key="5">
    <source>
        <dbReference type="PROSITE" id="PS50188"/>
    </source>
</evidence>
<comment type="subcellular location">
    <subcellularLocation>
        <location evidence="1">Nucleus</location>
    </subcellularLocation>
</comment>